<protein>
    <submittedName>
        <fullName evidence="2">Uncharacterized protein</fullName>
    </submittedName>
</protein>
<evidence type="ECO:0000256" key="1">
    <source>
        <dbReference type="SAM" id="MobiDB-lite"/>
    </source>
</evidence>
<sequence length="168" mass="17615">MSATPVVRLLGTPRGSTTGVTLTDAPVMYTPHCEQKESSLNDWGSAATQCGNACRGPPGSTARGRERATAGQETKAGDGLARWALFAGSQSRTGGGHVPERDCMSDRACLLSPSVRLSSTAPSDRHGPPTQNPAPTLFRLSPLPLTASLSFFSSYLYLSLLAELDVPP</sequence>
<evidence type="ECO:0000313" key="2">
    <source>
        <dbReference type="EMBL" id="RDX56014.1"/>
    </source>
</evidence>
<dbReference type="EMBL" id="KZ857381">
    <property type="protein sequence ID" value="RDX56014.1"/>
    <property type="molecule type" value="Genomic_DNA"/>
</dbReference>
<dbReference type="AlphaFoldDB" id="A0A371DU30"/>
<feature type="region of interest" description="Disordered" evidence="1">
    <location>
        <begin position="55"/>
        <end position="75"/>
    </location>
</feature>
<evidence type="ECO:0000313" key="3">
    <source>
        <dbReference type="Proteomes" id="UP000256964"/>
    </source>
</evidence>
<dbReference type="Proteomes" id="UP000256964">
    <property type="component" value="Unassembled WGS sequence"/>
</dbReference>
<accession>A0A371DU30</accession>
<name>A0A371DU30_9APHY</name>
<keyword evidence="3" id="KW-1185">Reference proteome</keyword>
<organism evidence="2 3">
    <name type="scientific">Lentinus brumalis</name>
    <dbReference type="NCBI Taxonomy" id="2498619"/>
    <lineage>
        <taxon>Eukaryota</taxon>
        <taxon>Fungi</taxon>
        <taxon>Dikarya</taxon>
        <taxon>Basidiomycota</taxon>
        <taxon>Agaricomycotina</taxon>
        <taxon>Agaricomycetes</taxon>
        <taxon>Polyporales</taxon>
        <taxon>Polyporaceae</taxon>
        <taxon>Lentinus</taxon>
    </lineage>
</organism>
<feature type="region of interest" description="Disordered" evidence="1">
    <location>
        <begin position="116"/>
        <end position="135"/>
    </location>
</feature>
<gene>
    <name evidence="2" type="ORF">OH76DRAFT_589473</name>
</gene>
<proteinExistence type="predicted"/>
<reference evidence="2 3" key="1">
    <citation type="journal article" date="2018" name="Biotechnol. Biofuels">
        <title>Integrative visual omics of the white-rot fungus Polyporus brumalis exposes the biotechnological potential of its oxidative enzymes for delignifying raw plant biomass.</title>
        <authorList>
            <person name="Miyauchi S."/>
            <person name="Rancon A."/>
            <person name="Drula E."/>
            <person name="Hage H."/>
            <person name="Chaduli D."/>
            <person name="Favel A."/>
            <person name="Grisel S."/>
            <person name="Henrissat B."/>
            <person name="Herpoel-Gimbert I."/>
            <person name="Ruiz-Duenas F.J."/>
            <person name="Chevret D."/>
            <person name="Hainaut M."/>
            <person name="Lin J."/>
            <person name="Wang M."/>
            <person name="Pangilinan J."/>
            <person name="Lipzen A."/>
            <person name="Lesage-Meessen L."/>
            <person name="Navarro D."/>
            <person name="Riley R."/>
            <person name="Grigoriev I.V."/>
            <person name="Zhou S."/>
            <person name="Raouche S."/>
            <person name="Rosso M.N."/>
        </authorList>
    </citation>
    <scope>NUCLEOTIDE SEQUENCE [LARGE SCALE GENOMIC DNA]</scope>
    <source>
        <strain evidence="2 3">BRFM 1820</strain>
    </source>
</reference>